<dbReference type="EMBL" id="RAWB01000084">
    <property type="protein sequence ID" value="RKH62103.1"/>
    <property type="molecule type" value="Genomic_DNA"/>
</dbReference>
<reference evidence="3" key="1">
    <citation type="submission" date="2018-09" db="EMBL/GenBank/DDBJ databases">
        <authorList>
            <person name="Livingstone P.G."/>
            <person name="Whitworth D.E."/>
        </authorList>
    </citation>
    <scope>NUCLEOTIDE SEQUENCE [LARGE SCALE GENOMIC DNA]</scope>
    <source>
        <strain evidence="3">CA051B</strain>
    </source>
</reference>
<evidence type="ECO:0000256" key="1">
    <source>
        <dbReference type="SAM" id="MobiDB-lite"/>
    </source>
</evidence>
<comment type="caution">
    <text evidence="2">The sequence shown here is derived from an EMBL/GenBank/DDBJ whole genome shotgun (WGS) entry which is preliminary data.</text>
</comment>
<name>A0A3A8Q0F4_9BACT</name>
<sequence length="110" mass="11466">MLHRARQVLVAMSVLSVAVGPVWSFRGFTRGEPLLLRRAPGAVDVASRPVAVPVGMPLQPAAVAHHRVQHGGDREPVHQDHQSQAGQVASVSGVPHGGSFANGVQDCEGG</sequence>
<accession>A0A3A8Q0F4</accession>
<protein>
    <submittedName>
        <fullName evidence="2">Uncharacterized protein</fullName>
    </submittedName>
</protein>
<evidence type="ECO:0000313" key="2">
    <source>
        <dbReference type="EMBL" id="RKH62103.1"/>
    </source>
</evidence>
<organism evidence="2 3">
    <name type="scientific">Corallococcus llansteffanensis</name>
    <dbReference type="NCBI Taxonomy" id="2316731"/>
    <lineage>
        <taxon>Bacteria</taxon>
        <taxon>Pseudomonadati</taxon>
        <taxon>Myxococcota</taxon>
        <taxon>Myxococcia</taxon>
        <taxon>Myxococcales</taxon>
        <taxon>Cystobacterineae</taxon>
        <taxon>Myxococcaceae</taxon>
        <taxon>Corallococcus</taxon>
    </lineage>
</organism>
<dbReference type="Proteomes" id="UP000272888">
    <property type="component" value="Unassembled WGS sequence"/>
</dbReference>
<feature type="compositionally biased region" description="Basic and acidic residues" evidence="1">
    <location>
        <begin position="70"/>
        <end position="81"/>
    </location>
</feature>
<dbReference type="AlphaFoldDB" id="A0A3A8Q0F4"/>
<keyword evidence="3" id="KW-1185">Reference proteome</keyword>
<gene>
    <name evidence="2" type="ORF">D7V93_10645</name>
</gene>
<evidence type="ECO:0000313" key="3">
    <source>
        <dbReference type="Proteomes" id="UP000272888"/>
    </source>
</evidence>
<feature type="region of interest" description="Disordered" evidence="1">
    <location>
        <begin position="67"/>
        <end position="110"/>
    </location>
</feature>
<proteinExistence type="predicted"/>